<accession>A0A0U5EP44</accession>
<evidence type="ECO:0000256" key="1">
    <source>
        <dbReference type="ARBA" id="ARBA00005168"/>
    </source>
</evidence>
<dbReference type="GO" id="GO:0005737">
    <property type="term" value="C:cytoplasm"/>
    <property type="evidence" value="ECO:0007669"/>
    <property type="project" value="TreeGrafter"/>
</dbReference>
<dbReference type="PRINTS" id="PR00073">
    <property type="entry name" value="COPRGNOXDASE"/>
</dbReference>
<keyword evidence="5 8" id="KW-0560">Oxidoreductase</keyword>
<dbReference type="GO" id="GO:0004109">
    <property type="term" value="F:coproporphyrinogen oxidase activity"/>
    <property type="evidence" value="ECO:0007669"/>
    <property type="project" value="UniProtKB-EC"/>
</dbReference>
<dbReference type="AlphaFoldDB" id="A0A0U5EP44"/>
<evidence type="ECO:0000313" key="9">
    <source>
        <dbReference type="Proteomes" id="UP000069902"/>
    </source>
</evidence>
<comment type="subunit">
    <text evidence="3">Homodimer.</text>
</comment>
<dbReference type="FunCoup" id="A0A0U5EP44">
    <property type="interactions" value="357"/>
</dbReference>
<keyword evidence="9" id="KW-1185">Reference proteome</keyword>
<evidence type="ECO:0000256" key="4">
    <source>
        <dbReference type="ARBA" id="ARBA00012869"/>
    </source>
</evidence>
<dbReference type="InterPro" id="IPR001260">
    <property type="entry name" value="Coprogen_oxidase_aer"/>
</dbReference>
<dbReference type="Gene3D" id="3.40.1500.10">
    <property type="entry name" value="Coproporphyrinogen III oxidase, aerobic"/>
    <property type="match status" value="1"/>
</dbReference>
<protein>
    <recommendedName>
        <fullName evidence="4">coproporphyrinogen oxidase</fullName>
        <ecNumber evidence="4">1.3.3.3</ecNumber>
    </recommendedName>
</protein>
<dbReference type="SUPFAM" id="SSF102886">
    <property type="entry name" value="Coproporphyrinogen III oxidase"/>
    <property type="match status" value="1"/>
</dbReference>
<dbReference type="PATRIC" id="fig|389348.3.peg.51"/>
<dbReference type="EMBL" id="LN879502">
    <property type="protein sequence ID" value="CUI15683.1"/>
    <property type="molecule type" value="Genomic_DNA"/>
</dbReference>
<dbReference type="InterPro" id="IPR036406">
    <property type="entry name" value="Coprogen_oxidase_aer_sf"/>
</dbReference>
<evidence type="ECO:0000256" key="7">
    <source>
        <dbReference type="ARBA" id="ARBA00023244"/>
    </source>
</evidence>
<evidence type="ECO:0000256" key="5">
    <source>
        <dbReference type="ARBA" id="ARBA00023002"/>
    </source>
</evidence>
<comment type="similarity">
    <text evidence="2">Belongs to the aerobic coproporphyrinogen-III oxidase family.</text>
</comment>
<dbReference type="InParanoid" id="A0A0U5EP44"/>
<dbReference type="GO" id="GO:0006782">
    <property type="term" value="P:protoporphyrinogen IX biosynthetic process"/>
    <property type="evidence" value="ECO:0007669"/>
    <property type="project" value="TreeGrafter"/>
</dbReference>
<dbReference type="Pfam" id="PF01218">
    <property type="entry name" value="Coprogen_oxidas"/>
    <property type="match status" value="1"/>
</dbReference>
<gene>
    <name evidence="8" type="primary">hemF</name>
    <name evidence="8" type="ORF">PNK_0044</name>
</gene>
<keyword evidence="6" id="KW-0350">Heme biosynthesis</keyword>
<dbReference type="PANTHER" id="PTHR10755:SF0">
    <property type="entry name" value="OXYGEN-DEPENDENT COPROPORPHYRINOGEN-III OXIDASE, MITOCHONDRIAL"/>
    <property type="match status" value="1"/>
</dbReference>
<evidence type="ECO:0000256" key="2">
    <source>
        <dbReference type="ARBA" id="ARBA00010644"/>
    </source>
</evidence>
<comment type="pathway">
    <text evidence="1">Porphyrin-containing compound metabolism; protoporphyrin-IX biosynthesis; protoporphyrinogen-IX from coproporphyrinogen-III (O2 route): step 1/1.</text>
</comment>
<dbReference type="Proteomes" id="UP000069902">
    <property type="component" value="Chromosome cPNK"/>
</dbReference>
<dbReference type="EC" id="1.3.3.3" evidence="4"/>
<sequence>MSFPHPRRLELVDFLKSLRQTIIRAFEELEQSTTFERKPWKHHQEGGGEMAVLRGNVFEKAAVNWSGVGGPTFPLADGKGPFFATGVSLITHMSNPHAPTTHFNIRFIETEDRYWFGGGYDLTPMGFPYAEDTEHFHRIAEESLVPFGSHVYPQFFKQAKEYFYIPHRKKERGVGGIFFDHYNTGDFEADLQLWQAVGRSFIEAIVPIYQKRMNQPYTAEERELQLQQRAHYAEFNLIYDRGTKFGFQSGGNPEAILCSMPPLVKW</sequence>
<evidence type="ECO:0000256" key="3">
    <source>
        <dbReference type="ARBA" id="ARBA00011738"/>
    </source>
</evidence>
<keyword evidence="7" id="KW-0627">Porphyrin biosynthesis</keyword>
<name>A0A0U5EP44_9BACT</name>
<dbReference type="NCBIfam" id="NF003727">
    <property type="entry name" value="PRK05330.1"/>
    <property type="match status" value="1"/>
</dbReference>
<reference evidence="9" key="1">
    <citation type="submission" date="2015-09" db="EMBL/GenBank/DDBJ databases">
        <authorList>
            <person name="Bertelli C."/>
        </authorList>
    </citation>
    <scope>NUCLEOTIDE SEQUENCE [LARGE SCALE GENOMIC DNA]</scope>
    <source>
        <strain evidence="9">KNic</strain>
    </source>
</reference>
<dbReference type="PIRSF" id="PIRSF000166">
    <property type="entry name" value="Coproporphyri_ox"/>
    <property type="match status" value="1"/>
</dbReference>
<dbReference type="PANTHER" id="PTHR10755">
    <property type="entry name" value="COPROPORPHYRINOGEN III OXIDASE, MITOCHONDRIAL"/>
    <property type="match status" value="1"/>
</dbReference>
<proteinExistence type="inferred from homology"/>
<evidence type="ECO:0000313" key="8">
    <source>
        <dbReference type="EMBL" id="CUI15683.1"/>
    </source>
</evidence>
<organism evidence="8 9">
    <name type="scientific">Candidatus Protochlamydia naegleriophila</name>
    <dbReference type="NCBI Taxonomy" id="389348"/>
    <lineage>
        <taxon>Bacteria</taxon>
        <taxon>Pseudomonadati</taxon>
        <taxon>Chlamydiota</taxon>
        <taxon>Chlamydiia</taxon>
        <taxon>Parachlamydiales</taxon>
        <taxon>Parachlamydiaceae</taxon>
        <taxon>Candidatus Protochlamydia</taxon>
    </lineage>
</organism>
<evidence type="ECO:0000256" key="6">
    <source>
        <dbReference type="ARBA" id="ARBA00023133"/>
    </source>
</evidence>
<dbReference type="RefSeq" id="WP_059059536.1">
    <property type="nucleotide sequence ID" value="NZ_LN879502.1"/>
</dbReference>
<dbReference type="STRING" id="389348.PNK_0044"/>
<dbReference type="KEGG" id="pnl:PNK_0044"/>